<accession>N1UIH1</accession>
<dbReference type="BioCyc" id="LINT1085541:G11IQ-564-MONOMER"/>
<reference evidence="1 2" key="1">
    <citation type="submission" date="2013-02" db="EMBL/GenBank/DDBJ databases">
        <authorList>
            <person name="Harkins D.M."/>
            <person name="Durkin A.S."/>
            <person name="Brinkac L.M."/>
            <person name="Haft D.H."/>
            <person name="Selengut J.D."/>
            <person name="Sanka R."/>
            <person name="DePew J."/>
            <person name="Purushe J."/>
            <person name="Picardeau M."/>
            <person name="Werts C."/>
            <person name="Goarant C."/>
            <person name="Vinetz J.M."/>
            <person name="Sutton G.G."/>
            <person name="Nierman W.C."/>
            <person name="Fouts D.E."/>
        </authorList>
    </citation>
    <scope>NUCLEOTIDE SEQUENCE [LARGE SCALE GENOMIC DNA]</scope>
    <source>
        <strain evidence="1 2">200703203</strain>
    </source>
</reference>
<proteinExistence type="predicted"/>
<gene>
    <name evidence="1" type="ORF">LEP1GSC115_2451</name>
</gene>
<protein>
    <submittedName>
        <fullName evidence="1">Uncharacterized protein</fullName>
    </submittedName>
</protein>
<sequence>MHPEVVLEQGMKQDCLCSGPNGFCDDCKNEQTRLSFFQVILIDWNEEI</sequence>
<name>N1UIH1_LEPIR</name>
<dbReference type="Proteomes" id="UP000012220">
    <property type="component" value="Unassembled WGS sequence"/>
</dbReference>
<evidence type="ECO:0000313" key="1">
    <source>
        <dbReference type="EMBL" id="EMY26073.1"/>
    </source>
</evidence>
<dbReference type="EMBL" id="AHNY02000104">
    <property type="protein sequence ID" value="EMY26073.1"/>
    <property type="molecule type" value="Genomic_DNA"/>
</dbReference>
<dbReference type="AlphaFoldDB" id="N1UIH1"/>
<comment type="caution">
    <text evidence="1">The sequence shown here is derived from an EMBL/GenBank/DDBJ whole genome shotgun (WGS) entry which is preliminary data.</text>
</comment>
<organism evidence="1 2">
    <name type="scientific">Leptospira interrogans serovar Australis str. 200703203</name>
    <dbReference type="NCBI Taxonomy" id="1085541"/>
    <lineage>
        <taxon>Bacteria</taxon>
        <taxon>Pseudomonadati</taxon>
        <taxon>Spirochaetota</taxon>
        <taxon>Spirochaetia</taxon>
        <taxon>Leptospirales</taxon>
        <taxon>Leptospiraceae</taxon>
        <taxon>Leptospira</taxon>
    </lineage>
</organism>
<evidence type="ECO:0000313" key="2">
    <source>
        <dbReference type="Proteomes" id="UP000012220"/>
    </source>
</evidence>